<protein>
    <recommendedName>
        <fullName evidence="3">GIY-YIG domain-containing protein</fullName>
    </recommendedName>
</protein>
<sequence length="98" mass="10377">MTVPGQLPMWDDLAAAVRGEVRPYGTVSMPGLLPPVLPPGVALNPGVGDGGPATLLYRAYCRCGVLAYVGVTNNLLSRIGGHAASPSYRWVCRVARWE</sequence>
<proteinExistence type="predicted"/>
<reference evidence="2" key="2">
    <citation type="submission" date="2010-01" db="EMBL/GenBank/DDBJ databases">
        <title>The complete genome of Geodermatophilus obscurus DSM 43160.</title>
        <authorList>
            <consortium name="US DOE Joint Genome Institute (JGI-PGF)"/>
            <person name="Lucas S."/>
            <person name="Copeland A."/>
            <person name="Lapidus A."/>
            <person name="Glavina del Rio T."/>
            <person name="Dalin E."/>
            <person name="Tice H."/>
            <person name="Bruce D."/>
            <person name="Goodwin L."/>
            <person name="Pitluck S."/>
            <person name="Kyrpides N."/>
            <person name="Mavromatis K."/>
            <person name="Ivanova N."/>
            <person name="Munk A.C."/>
            <person name="Brettin T."/>
            <person name="Detter J.C."/>
            <person name="Han C."/>
            <person name="Larimer F."/>
            <person name="Land M."/>
            <person name="Hauser L."/>
            <person name="Markowitz V."/>
            <person name="Cheng J.-F."/>
            <person name="Hugenholtz P."/>
            <person name="Woyke T."/>
            <person name="Wu D."/>
            <person name="Jando M."/>
            <person name="Schneider S."/>
            <person name="Klenk H.-P."/>
            <person name="Eisen J.A."/>
        </authorList>
    </citation>
    <scope>NUCLEOTIDE SEQUENCE [LARGE SCALE GENOMIC DNA]</scope>
    <source>
        <strain evidence="2">ATCC 25078 / DSM 43160 / JCM 3152 / KCC A-0152 / KCTC 9177 / NBRC 13315 / NRRL B-3577 / G-20</strain>
    </source>
</reference>
<dbReference type="AlphaFoldDB" id="D2SBQ4"/>
<evidence type="ECO:0000313" key="2">
    <source>
        <dbReference type="Proteomes" id="UP000001382"/>
    </source>
</evidence>
<name>D2SBQ4_GEOOG</name>
<dbReference type="STRING" id="526225.Gobs_3573"/>
<dbReference type="HOGENOM" id="CLU_2329740_0_0_11"/>
<dbReference type="RefSeq" id="WP_012949586.1">
    <property type="nucleotide sequence ID" value="NZ_BAABTB010000011.1"/>
</dbReference>
<keyword evidence="2" id="KW-1185">Reference proteome</keyword>
<dbReference type="Proteomes" id="UP000001382">
    <property type="component" value="Chromosome"/>
</dbReference>
<evidence type="ECO:0008006" key="3">
    <source>
        <dbReference type="Google" id="ProtNLM"/>
    </source>
</evidence>
<gene>
    <name evidence="1" type="ordered locus">Gobs_3573</name>
</gene>
<reference evidence="1 2" key="1">
    <citation type="journal article" date="2010" name="Stand. Genomic Sci.">
        <title>Complete genome sequence of Geodermatophilus obscurus type strain (G-20).</title>
        <authorList>
            <person name="Ivanova N."/>
            <person name="Sikorski J."/>
            <person name="Jando M."/>
            <person name="Munk C."/>
            <person name="Lapidus A."/>
            <person name="Glavina Del Rio T."/>
            <person name="Copeland A."/>
            <person name="Tice H."/>
            <person name="Cheng J.-F."/>
            <person name="Lucas S."/>
            <person name="Chen F."/>
            <person name="Nolan M."/>
            <person name="Bruce D."/>
            <person name="Goodwin L."/>
            <person name="Pitluck S."/>
            <person name="Mavromatis K."/>
            <person name="Mikhailova N."/>
            <person name="Pati A."/>
            <person name="Chen A."/>
            <person name="Palaniappan K."/>
            <person name="Land M."/>
            <person name="Hauser L."/>
            <person name="Chang Y.-J."/>
            <person name="Jeffries C.D."/>
            <person name="Meincke L."/>
            <person name="Brettin T."/>
            <person name="Detter J.C."/>
            <person name="Detter J.C."/>
            <person name="Rohde M."/>
            <person name="Goeker M."/>
            <person name="Bristow J."/>
            <person name="Eisen J.A."/>
            <person name="Markowitz V."/>
            <person name="Hugenholtz P."/>
            <person name="Kyrpides N.C."/>
            <person name="Klenk H.-P."/>
        </authorList>
    </citation>
    <scope>NUCLEOTIDE SEQUENCE [LARGE SCALE GENOMIC DNA]</scope>
    <source>
        <strain evidence="2">ATCC 25078 / DSM 43160 / JCM 3152 / KCC A-0152 / KCTC 9177 / NBRC 13315 / NRRL B-3577 / G-20</strain>
    </source>
</reference>
<organism evidence="1 2">
    <name type="scientific">Geodermatophilus obscurus (strain ATCC 25078 / DSM 43160 / JCM 3152 / CCUG 61914 / KCC A-0152 / KCTC 9177 / NBRC 13315 / NRRL B-3577 / G-20)</name>
    <dbReference type="NCBI Taxonomy" id="526225"/>
    <lineage>
        <taxon>Bacteria</taxon>
        <taxon>Bacillati</taxon>
        <taxon>Actinomycetota</taxon>
        <taxon>Actinomycetes</taxon>
        <taxon>Geodermatophilales</taxon>
        <taxon>Geodermatophilaceae</taxon>
        <taxon>Geodermatophilus</taxon>
    </lineage>
</organism>
<accession>D2SBQ4</accession>
<dbReference type="KEGG" id="gob:Gobs_3573"/>
<dbReference type="EMBL" id="CP001867">
    <property type="protein sequence ID" value="ADB76161.1"/>
    <property type="molecule type" value="Genomic_DNA"/>
</dbReference>
<evidence type="ECO:0000313" key="1">
    <source>
        <dbReference type="EMBL" id="ADB76161.1"/>
    </source>
</evidence>